<dbReference type="Pfam" id="PF13505">
    <property type="entry name" value="OMP_b-brl"/>
    <property type="match status" value="1"/>
</dbReference>
<dbReference type="GO" id="GO:0009279">
    <property type="term" value="C:cell outer membrane"/>
    <property type="evidence" value="ECO:0007669"/>
    <property type="project" value="UniProtKB-SubCell"/>
</dbReference>
<comment type="similarity">
    <text evidence="5">Belongs to the Omp25/RopB family.</text>
</comment>
<comment type="subcellular location">
    <subcellularLocation>
        <location evidence="1">Cell outer membrane</location>
    </subcellularLocation>
</comment>
<keyword evidence="3" id="KW-0472">Membrane</keyword>
<evidence type="ECO:0000256" key="2">
    <source>
        <dbReference type="ARBA" id="ARBA00022729"/>
    </source>
</evidence>
<dbReference type="Gene3D" id="2.40.160.20">
    <property type="match status" value="1"/>
</dbReference>
<dbReference type="AlphaFoldDB" id="A0A1H5IET6"/>
<feature type="domain" description="Outer membrane protein beta-barrel" evidence="7">
    <location>
        <begin position="22"/>
        <end position="245"/>
    </location>
</feature>
<dbReference type="Proteomes" id="UP000183208">
    <property type="component" value="Unassembled WGS sequence"/>
</dbReference>
<accession>A0A1H5IET6</accession>
<keyword evidence="2 6" id="KW-0732">Signal</keyword>
<name>A0A1H5IET6_9BRAD</name>
<dbReference type="SUPFAM" id="SSF56925">
    <property type="entry name" value="OMPA-like"/>
    <property type="match status" value="1"/>
</dbReference>
<keyword evidence="4" id="KW-0998">Cell outer membrane</keyword>
<evidence type="ECO:0000256" key="1">
    <source>
        <dbReference type="ARBA" id="ARBA00004442"/>
    </source>
</evidence>
<evidence type="ECO:0000313" key="8">
    <source>
        <dbReference type="EMBL" id="SEE38038.1"/>
    </source>
</evidence>
<dbReference type="OrthoDB" id="8222426at2"/>
<feature type="signal peptide" evidence="6">
    <location>
        <begin position="1"/>
        <end position="20"/>
    </location>
</feature>
<protein>
    <submittedName>
        <fullName evidence="8">Outer membrane immunogenic protein</fullName>
    </submittedName>
</protein>
<evidence type="ECO:0000256" key="4">
    <source>
        <dbReference type="ARBA" id="ARBA00023237"/>
    </source>
</evidence>
<feature type="chain" id="PRO_5010307448" evidence="6">
    <location>
        <begin position="21"/>
        <end position="255"/>
    </location>
</feature>
<dbReference type="EMBL" id="FNTI01000001">
    <property type="protein sequence ID" value="SEE38038.1"/>
    <property type="molecule type" value="Genomic_DNA"/>
</dbReference>
<evidence type="ECO:0000256" key="3">
    <source>
        <dbReference type="ARBA" id="ARBA00023136"/>
    </source>
</evidence>
<dbReference type="PANTHER" id="PTHR34001:SF3">
    <property type="entry name" value="BLL7405 PROTEIN"/>
    <property type="match status" value="1"/>
</dbReference>
<evidence type="ECO:0000313" key="9">
    <source>
        <dbReference type="Proteomes" id="UP000183208"/>
    </source>
</evidence>
<dbReference type="InterPro" id="IPR027385">
    <property type="entry name" value="Beta-barrel_OMP"/>
</dbReference>
<evidence type="ECO:0000256" key="6">
    <source>
        <dbReference type="SAM" id="SignalP"/>
    </source>
</evidence>
<dbReference type="InterPro" id="IPR011250">
    <property type="entry name" value="OMP/PagP_B-barrel"/>
</dbReference>
<organism evidence="8 9">
    <name type="scientific">Bradyrhizobium lablabi</name>
    <dbReference type="NCBI Taxonomy" id="722472"/>
    <lineage>
        <taxon>Bacteria</taxon>
        <taxon>Pseudomonadati</taxon>
        <taxon>Pseudomonadota</taxon>
        <taxon>Alphaproteobacteria</taxon>
        <taxon>Hyphomicrobiales</taxon>
        <taxon>Nitrobacteraceae</taxon>
        <taxon>Bradyrhizobium</taxon>
    </lineage>
</organism>
<sequence>MKKFALGMLAAVAMTGSAVAADMAPRYTKAPPPAPIVVYNWTGCYIGGNIGGGWAKQDQFRIDQFGIGPAPANYGGETGSAFIGGGQVGCDYQFAGNWVVGIQVQGDWGSIKGSHALPAFPTFTMFDKTDFIGTVTGRIGYLFAPQLLGYVKGGGAWTRSSDFLQLPGGGLSEASGNWNASGWTVGGGLEWMFAPGWSVFGEYNYMDFGTRTVNFIAAPGLVPTGEHVSIKQTASTALVGVNYKFNWGGPVVAKY</sequence>
<gene>
    <name evidence="8" type="ORF">SAMN05444171_7247</name>
</gene>
<evidence type="ECO:0000259" key="7">
    <source>
        <dbReference type="Pfam" id="PF13505"/>
    </source>
</evidence>
<proteinExistence type="inferred from homology"/>
<dbReference type="PANTHER" id="PTHR34001">
    <property type="entry name" value="BLL7405 PROTEIN"/>
    <property type="match status" value="1"/>
</dbReference>
<dbReference type="InterPro" id="IPR051692">
    <property type="entry name" value="OMP-like"/>
</dbReference>
<evidence type="ECO:0000256" key="5">
    <source>
        <dbReference type="ARBA" id="ARBA00038306"/>
    </source>
</evidence>
<reference evidence="8 9" key="1">
    <citation type="submission" date="2016-10" db="EMBL/GenBank/DDBJ databases">
        <authorList>
            <person name="de Groot N.N."/>
        </authorList>
    </citation>
    <scope>NUCLEOTIDE SEQUENCE [LARGE SCALE GENOMIC DNA]</scope>
    <source>
        <strain evidence="8 9">GAS522</strain>
    </source>
</reference>